<name>K1TWB9_9ZZZZ</name>
<dbReference type="AlphaFoldDB" id="K1TWB9"/>
<proteinExistence type="predicted"/>
<comment type="caution">
    <text evidence="1">The sequence shown here is derived from an EMBL/GenBank/DDBJ whole genome shotgun (WGS) entry which is preliminary data.</text>
</comment>
<gene>
    <name evidence="1" type="ORF">OBE_03154</name>
</gene>
<protein>
    <submittedName>
        <fullName evidence="1">Hydrolase, NUDIX family</fullName>
    </submittedName>
</protein>
<evidence type="ECO:0000313" key="1">
    <source>
        <dbReference type="EMBL" id="EKC71914.1"/>
    </source>
</evidence>
<reference evidence="1" key="1">
    <citation type="journal article" date="2013" name="Environ. Microbiol.">
        <title>Microbiota from the distal guts of lean and obese adolescents exhibit partial functional redundancy besides clear differences in community structure.</title>
        <authorList>
            <person name="Ferrer M."/>
            <person name="Ruiz A."/>
            <person name="Lanza F."/>
            <person name="Haange S.B."/>
            <person name="Oberbach A."/>
            <person name="Till H."/>
            <person name="Bargiela R."/>
            <person name="Campoy C."/>
            <person name="Segura M.T."/>
            <person name="Richter M."/>
            <person name="von Bergen M."/>
            <person name="Seifert J."/>
            <person name="Suarez A."/>
        </authorList>
    </citation>
    <scope>NUCLEOTIDE SEQUENCE</scope>
</reference>
<dbReference type="GO" id="GO:0016787">
    <property type="term" value="F:hydrolase activity"/>
    <property type="evidence" value="ECO:0007669"/>
    <property type="project" value="UniProtKB-KW"/>
</dbReference>
<organism evidence="1">
    <name type="scientific">human gut metagenome</name>
    <dbReference type="NCBI Taxonomy" id="408170"/>
    <lineage>
        <taxon>unclassified sequences</taxon>
        <taxon>metagenomes</taxon>
        <taxon>organismal metagenomes</taxon>
    </lineage>
</organism>
<dbReference type="EMBL" id="AJWZ01002091">
    <property type="protein sequence ID" value="EKC71914.1"/>
    <property type="molecule type" value="Genomic_DNA"/>
</dbReference>
<keyword evidence="1" id="KW-0378">Hydrolase</keyword>
<sequence length="81" mass="9411">MGIYHWISGDVRNVGFLYRTDEFEGKLISSDEGRVYWISEKDYLKKSLAPGMQQVWQIMHSDVPMECLQTITEEGIIAKIQ</sequence>
<dbReference type="Gene3D" id="3.90.79.10">
    <property type="entry name" value="Nucleoside Triphosphate Pyrophosphohydrolase"/>
    <property type="match status" value="1"/>
</dbReference>
<accession>K1TWB9</accession>